<dbReference type="FunFam" id="3.40.30.10:FF:000001">
    <property type="entry name" value="Thioredoxin"/>
    <property type="match status" value="1"/>
</dbReference>
<dbReference type="GO" id="GO:0045454">
    <property type="term" value="P:cell redox homeostasis"/>
    <property type="evidence" value="ECO:0007669"/>
    <property type="project" value="TreeGrafter"/>
</dbReference>
<feature type="compositionally biased region" description="Polar residues" evidence="6">
    <location>
        <begin position="1"/>
        <end position="19"/>
    </location>
</feature>
<dbReference type="Pfam" id="PF00085">
    <property type="entry name" value="Thioredoxin"/>
    <property type="match status" value="1"/>
</dbReference>
<evidence type="ECO:0000256" key="5">
    <source>
        <dbReference type="ARBA" id="ARBA00023284"/>
    </source>
</evidence>
<evidence type="ECO:0000256" key="6">
    <source>
        <dbReference type="SAM" id="MobiDB-lite"/>
    </source>
</evidence>
<feature type="domain" description="Thioredoxin" evidence="7">
    <location>
        <begin position="15"/>
        <end position="128"/>
    </location>
</feature>
<comment type="similarity">
    <text evidence="1">Belongs to the thioredoxin family.</text>
</comment>
<evidence type="ECO:0000256" key="2">
    <source>
        <dbReference type="ARBA" id="ARBA00022448"/>
    </source>
</evidence>
<keyword evidence="2" id="KW-0813">Transport</keyword>
<evidence type="ECO:0000256" key="4">
    <source>
        <dbReference type="ARBA" id="ARBA00023157"/>
    </source>
</evidence>
<reference evidence="8 9" key="1">
    <citation type="journal article" date="2017" name="PLoS Biol.">
        <title>The sea cucumber genome provides insights into morphological evolution and visceral regeneration.</title>
        <authorList>
            <person name="Zhang X."/>
            <person name="Sun L."/>
            <person name="Yuan J."/>
            <person name="Sun Y."/>
            <person name="Gao Y."/>
            <person name="Zhang L."/>
            <person name="Li S."/>
            <person name="Dai H."/>
            <person name="Hamel J.F."/>
            <person name="Liu C."/>
            <person name="Yu Y."/>
            <person name="Liu S."/>
            <person name="Lin W."/>
            <person name="Guo K."/>
            <person name="Jin S."/>
            <person name="Xu P."/>
            <person name="Storey K.B."/>
            <person name="Huan P."/>
            <person name="Zhang T."/>
            <person name="Zhou Y."/>
            <person name="Zhang J."/>
            <person name="Lin C."/>
            <person name="Li X."/>
            <person name="Xing L."/>
            <person name="Huo D."/>
            <person name="Sun M."/>
            <person name="Wang L."/>
            <person name="Mercier A."/>
            <person name="Li F."/>
            <person name="Yang H."/>
            <person name="Xiang J."/>
        </authorList>
    </citation>
    <scope>NUCLEOTIDE SEQUENCE [LARGE SCALE GENOMIC DNA]</scope>
    <source>
        <strain evidence="8">Shaxun</strain>
        <tissue evidence="8">Muscle</tissue>
    </source>
</reference>
<dbReference type="InterPro" id="IPR013766">
    <property type="entry name" value="Thioredoxin_domain"/>
</dbReference>
<feature type="region of interest" description="Disordered" evidence="6">
    <location>
        <begin position="1"/>
        <end position="20"/>
    </location>
</feature>
<accession>A0A2G8KG55</accession>
<dbReference type="Proteomes" id="UP000230750">
    <property type="component" value="Unassembled WGS sequence"/>
</dbReference>
<evidence type="ECO:0000259" key="7">
    <source>
        <dbReference type="PROSITE" id="PS51352"/>
    </source>
</evidence>
<comment type="caution">
    <text evidence="8">The sequence shown here is derived from an EMBL/GenBank/DDBJ whole genome shotgun (WGS) entry which is preliminary data.</text>
</comment>
<keyword evidence="9" id="KW-1185">Reference proteome</keyword>
<dbReference type="PANTHER" id="PTHR43601">
    <property type="entry name" value="THIOREDOXIN, MITOCHONDRIAL"/>
    <property type="match status" value="1"/>
</dbReference>
<dbReference type="NCBIfam" id="TIGR01068">
    <property type="entry name" value="thioredoxin"/>
    <property type="match status" value="1"/>
</dbReference>
<evidence type="ECO:0000313" key="9">
    <source>
        <dbReference type="Proteomes" id="UP000230750"/>
    </source>
</evidence>
<dbReference type="AlphaFoldDB" id="A0A2G8KG55"/>
<dbReference type="GO" id="GO:0015035">
    <property type="term" value="F:protein-disulfide reductase activity"/>
    <property type="evidence" value="ECO:0007669"/>
    <property type="project" value="InterPro"/>
</dbReference>
<evidence type="ECO:0000256" key="1">
    <source>
        <dbReference type="ARBA" id="ARBA00008987"/>
    </source>
</evidence>
<evidence type="ECO:0000256" key="3">
    <source>
        <dbReference type="ARBA" id="ARBA00022982"/>
    </source>
</evidence>
<dbReference type="OrthoDB" id="19690at2759"/>
<keyword evidence="3" id="KW-0249">Electron transport</keyword>
<dbReference type="GO" id="GO:0005739">
    <property type="term" value="C:mitochondrion"/>
    <property type="evidence" value="ECO:0007669"/>
    <property type="project" value="TreeGrafter"/>
</dbReference>
<gene>
    <name evidence="8" type="ORF">BSL78_16163</name>
</gene>
<keyword evidence="4" id="KW-1015">Disulfide bond</keyword>
<dbReference type="InterPro" id="IPR005746">
    <property type="entry name" value="Thioredoxin"/>
</dbReference>
<dbReference type="PROSITE" id="PS00194">
    <property type="entry name" value="THIOREDOXIN_1"/>
    <property type="match status" value="1"/>
</dbReference>
<dbReference type="InterPro" id="IPR017937">
    <property type="entry name" value="Thioredoxin_CS"/>
</dbReference>
<evidence type="ECO:0000313" key="8">
    <source>
        <dbReference type="EMBL" id="PIK46969.1"/>
    </source>
</evidence>
<keyword evidence="5" id="KW-0676">Redox-active center</keyword>
<dbReference type="EMBL" id="MRZV01000609">
    <property type="protein sequence ID" value="PIK46969.1"/>
    <property type="molecule type" value="Genomic_DNA"/>
</dbReference>
<dbReference type="InterPro" id="IPR036249">
    <property type="entry name" value="Thioredoxin-like_sf"/>
</dbReference>
<organism evidence="8 9">
    <name type="scientific">Stichopus japonicus</name>
    <name type="common">Sea cucumber</name>
    <dbReference type="NCBI Taxonomy" id="307972"/>
    <lineage>
        <taxon>Eukaryota</taxon>
        <taxon>Metazoa</taxon>
        <taxon>Echinodermata</taxon>
        <taxon>Eleutherozoa</taxon>
        <taxon>Echinozoa</taxon>
        <taxon>Holothuroidea</taxon>
        <taxon>Aspidochirotacea</taxon>
        <taxon>Aspidochirotida</taxon>
        <taxon>Stichopodidae</taxon>
        <taxon>Apostichopus</taxon>
    </lineage>
</organism>
<name>A0A2G8KG55_STIJA</name>
<dbReference type="PRINTS" id="PR00421">
    <property type="entry name" value="THIOREDOXIN"/>
</dbReference>
<dbReference type="Gene3D" id="3.40.30.10">
    <property type="entry name" value="Glutaredoxin"/>
    <property type="match status" value="1"/>
</dbReference>
<dbReference type="STRING" id="307972.A0A2G8KG55"/>
<sequence>MSSLIRNTPTASRFHNSSQKQEEFAVQDTNDFNERVINEKGKLTIVDFHASWCGPCKVLAPRLTKALESVGDKVNLAKVDVDDNADLAMEYKVSSVPTVLFFKDGNHIDKFIGAIEQDRIEHYIEKYM</sequence>
<dbReference type="CDD" id="cd02947">
    <property type="entry name" value="TRX_family"/>
    <property type="match status" value="1"/>
</dbReference>
<dbReference type="SUPFAM" id="SSF52833">
    <property type="entry name" value="Thioredoxin-like"/>
    <property type="match status" value="1"/>
</dbReference>
<protein>
    <submittedName>
        <fullName evidence="8">Putative thioredoxin, mitochondrial-like</fullName>
    </submittedName>
</protein>
<dbReference type="PANTHER" id="PTHR43601:SF3">
    <property type="entry name" value="THIOREDOXIN, MITOCHONDRIAL"/>
    <property type="match status" value="1"/>
</dbReference>
<proteinExistence type="inferred from homology"/>
<dbReference type="PROSITE" id="PS51352">
    <property type="entry name" value="THIOREDOXIN_2"/>
    <property type="match status" value="1"/>
</dbReference>